<proteinExistence type="predicted"/>
<gene>
    <name evidence="2" type="ORF">AB1Y20_022122</name>
</gene>
<name>A0AB34JIL2_PRYPA</name>
<dbReference type="AlphaFoldDB" id="A0AB34JIL2"/>
<feature type="compositionally biased region" description="Pro residues" evidence="1">
    <location>
        <begin position="14"/>
        <end position="23"/>
    </location>
</feature>
<accession>A0AB34JIL2</accession>
<keyword evidence="3" id="KW-1185">Reference proteome</keyword>
<feature type="compositionally biased region" description="Acidic residues" evidence="1">
    <location>
        <begin position="231"/>
        <end position="275"/>
    </location>
</feature>
<evidence type="ECO:0000313" key="3">
    <source>
        <dbReference type="Proteomes" id="UP001515480"/>
    </source>
</evidence>
<reference evidence="2 3" key="1">
    <citation type="journal article" date="2024" name="Science">
        <title>Giant polyketide synthase enzymes in the biosynthesis of giant marine polyether toxins.</title>
        <authorList>
            <person name="Fallon T.R."/>
            <person name="Shende V.V."/>
            <person name="Wierzbicki I.H."/>
            <person name="Pendleton A.L."/>
            <person name="Watervoot N.F."/>
            <person name="Auber R.P."/>
            <person name="Gonzalez D.J."/>
            <person name="Wisecaver J.H."/>
            <person name="Moore B.S."/>
        </authorList>
    </citation>
    <scope>NUCLEOTIDE SEQUENCE [LARGE SCALE GENOMIC DNA]</scope>
    <source>
        <strain evidence="2 3">12B1</strain>
    </source>
</reference>
<evidence type="ECO:0000313" key="2">
    <source>
        <dbReference type="EMBL" id="KAL1520546.1"/>
    </source>
</evidence>
<evidence type="ECO:0000256" key="1">
    <source>
        <dbReference type="SAM" id="MobiDB-lite"/>
    </source>
</evidence>
<sequence>MLVLLLLAAAVAESPPPSPPGPKRPAVHDRSLPTPSIRRPSDVDDEQPPLPKDGARASPFAQLLAPLRNAFAPLTAAAAGDGESLRLGATQGESPADGEASEEAVEAPRMDCVKMVGIVLLQLLIRLLPVLLRRRSAGHAAAEAVGEAALGEAAEGAAQASGEAAAVLTASPTAGYPAVVLWLMEAKTKFSAWVRSAQAAPVMLSLLILSTKLVQRFDKSLQQEEAVADTAGEEVEQTDDASEPEVIEVDSSVEVEEGDDPENDGAEGDSEVAGG</sequence>
<comment type="caution">
    <text evidence="2">The sequence shown here is derived from an EMBL/GenBank/DDBJ whole genome shotgun (WGS) entry which is preliminary data.</text>
</comment>
<evidence type="ECO:0008006" key="4">
    <source>
        <dbReference type="Google" id="ProtNLM"/>
    </source>
</evidence>
<organism evidence="2 3">
    <name type="scientific">Prymnesium parvum</name>
    <name type="common">Toxic golden alga</name>
    <dbReference type="NCBI Taxonomy" id="97485"/>
    <lineage>
        <taxon>Eukaryota</taxon>
        <taxon>Haptista</taxon>
        <taxon>Haptophyta</taxon>
        <taxon>Prymnesiophyceae</taxon>
        <taxon>Prymnesiales</taxon>
        <taxon>Prymnesiaceae</taxon>
        <taxon>Prymnesium</taxon>
    </lineage>
</organism>
<dbReference type="Proteomes" id="UP001515480">
    <property type="component" value="Unassembled WGS sequence"/>
</dbReference>
<dbReference type="EMBL" id="JBGBPQ010000008">
    <property type="protein sequence ID" value="KAL1520546.1"/>
    <property type="molecule type" value="Genomic_DNA"/>
</dbReference>
<feature type="region of interest" description="Disordered" evidence="1">
    <location>
        <begin position="12"/>
        <end position="58"/>
    </location>
</feature>
<feature type="region of interest" description="Disordered" evidence="1">
    <location>
        <begin position="225"/>
        <end position="275"/>
    </location>
</feature>
<protein>
    <recommendedName>
        <fullName evidence="4">Peroxisomal membrane protein PEX16</fullName>
    </recommendedName>
</protein>